<evidence type="ECO:0000313" key="2">
    <source>
        <dbReference type="EMBL" id="RJG00359.1"/>
    </source>
</evidence>
<keyword evidence="3" id="KW-1185">Reference proteome</keyword>
<proteinExistence type="predicted"/>
<evidence type="ECO:0000259" key="1">
    <source>
        <dbReference type="Pfam" id="PF01814"/>
    </source>
</evidence>
<dbReference type="RefSeq" id="WP_119783813.1">
    <property type="nucleotide sequence ID" value="NZ_QYUQ01000002.1"/>
</dbReference>
<reference evidence="3" key="1">
    <citation type="submission" date="2018-09" db="EMBL/GenBank/DDBJ databases">
        <authorList>
            <person name="Zhu H."/>
        </authorList>
    </citation>
    <scope>NUCLEOTIDE SEQUENCE [LARGE SCALE GENOMIC DNA]</scope>
    <source>
        <strain evidence="3">K1S02-23</strain>
    </source>
</reference>
<feature type="domain" description="Hemerythrin-like" evidence="1">
    <location>
        <begin position="20"/>
        <end position="136"/>
    </location>
</feature>
<comment type="caution">
    <text evidence="2">The sequence shown here is derived from an EMBL/GenBank/DDBJ whole genome shotgun (WGS) entry which is preliminary data.</text>
</comment>
<sequence length="195" mass="22231">MVKRPQLVLPTVVYPDVLGLLTIDHRKVQVLFAEFQAKRGRLRIHEKFELVRKVCAELLVHFAVEEGIFYPAVRQQIHDGALMDEAWDQHDSAKSLIILLGKIPPDEPMFDAKVRALAEQVEHHIQDEEAVMFPKVLVSDIDLVVLGRELLEAKNGMRARLGMPIEEIADEHFPGEDTYMSSSHARHAAARMREI</sequence>
<dbReference type="PANTHER" id="PTHR35585">
    <property type="entry name" value="HHE DOMAIN PROTEIN (AFU_ORTHOLOGUE AFUA_4G00730)"/>
    <property type="match status" value="1"/>
</dbReference>
<dbReference type="InterPro" id="IPR012312">
    <property type="entry name" value="Hemerythrin-like"/>
</dbReference>
<gene>
    <name evidence="2" type="ORF">D3878_01175</name>
</gene>
<dbReference type="Gene3D" id="1.20.120.520">
    <property type="entry name" value="nmb1532 protein domain like"/>
    <property type="match status" value="1"/>
</dbReference>
<accession>A0A3A3G0C4</accession>
<dbReference type="PANTHER" id="PTHR35585:SF1">
    <property type="entry name" value="HHE DOMAIN PROTEIN (AFU_ORTHOLOGUE AFUA_4G00730)"/>
    <property type="match status" value="1"/>
</dbReference>
<evidence type="ECO:0000313" key="3">
    <source>
        <dbReference type="Proteomes" id="UP000266327"/>
    </source>
</evidence>
<dbReference type="AlphaFoldDB" id="A0A3A3G0C4"/>
<dbReference type="EMBL" id="QYUQ01000002">
    <property type="protein sequence ID" value="RJG00359.1"/>
    <property type="molecule type" value="Genomic_DNA"/>
</dbReference>
<organism evidence="2 3">
    <name type="scientific">Noviherbaspirillum sedimenti</name>
    <dbReference type="NCBI Taxonomy" id="2320865"/>
    <lineage>
        <taxon>Bacteria</taxon>
        <taxon>Pseudomonadati</taxon>
        <taxon>Pseudomonadota</taxon>
        <taxon>Betaproteobacteria</taxon>
        <taxon>Burkholderiales</taxon>
        <taxon>Oxalobacteraceae</taxon>
        <taxon>Noviherbaspirillum</taxon>
    </lineage>
</organism>
<protein>
    <submittedName>
        <fullName evidence="2">Hemerythrin domain-containing protein</fullName>
    </submittedName>
</protein>
<name>A0A3A3G0C4_9BURK</name>
<dbReference type="OrthoDB" id="5512987at2"/>
<dbReference type="Pfam" id="PF01814">
    <property type="entry name" value="Hemerythrin"/>
    <property type="match status" value="1"/>
</dbReference>
<dbReference type="Proteomes" id="UP000266327">
    <property type="component" value="Unassembled WGS sequence"/>
</dbReference>